<keyword evidence="3" id="KW-0378">Hydrolase</keyword>
<proteinExistence type="predicted"/>
<dbReference type="GO" id="GO:0016787">
    <property type="term" value="F:hydrolase activity"/>
    <property type="evidence" value="ECO:0007669"/>
    <property type="project" value="UniProtKB-KW"/>
</dbReference>
<dbReference type="InterPro" id="IPR013974">
    <property type="entry name" value="SAF"/>
</dbReference>
<dbReference type="SMART" id="SM00858">
    <property type="entry name" value="SAF"/>
    <property type="match status" value="1"/>
</dbReference>
<feature type="domain" description="SAF" evidence="2">
    <location>
        <begin position="13"/>
        <end position="84"/>
    </location>
</feature>
<dbReference type="EMBL" id="CP141614">
    <property type="protein sequence ID" value="WRP15036.1"/>
    <property type="molecule type" value="Genomic_DNA"/>
</dbReference>
<keyword evidence="4" id="KW-1185">Reference proteome</keyword>
<sequence length="91" mass="9851">MASRRCVVLDAADDVAVLLEAAERGDRIAADGREVLLLEAIPRFHKVALRRIETGEVVHKTGEVIGVAIRAIEPGEHVHVHNLRSTVAPST</sequence>
<dbReference type="Pfam" id="PF08666">
    <property type="entry name" value="SAF"/>
    <property type="match status" value="1"/>
</dbReference>
<reference evidence="4" key="1">
    <citation type="submission" date="2023-12" db="EMBL/GenBank/DDBJ databases">
        <title>Novel isolates from deep terrestrial aquifers shed light on the physiology and ecology of the class Limnochordia.</title>
        <authorList>
            <person name="Karnachuk O.V."/>
            <person name="Lukina A.P."/>
            <person name="Avakyan M.R."/>
            <person name="Kadnikov V."/>
            <person name="Begmatov S."/>
            <person name="Beletsky A.V."/>
            <person name="Mardanov A.V."/>
            <person name="Ravin N.V."/>
        </authorList>
    </citation>
    <scope>NUCLEOTIDE SEQUENCE [LARGE SCALE GENOMIC DNA]</scope>
    <source>
        <strain evidence="4">LN</strain>
    </source>
</reference>
<dbReference type="PANTHER" id="PTHR30536:SF5">
    <property type="entry name" value="ALTRONATE DEHYDRATASE"/>
    <property type="match status" value="1"/>
</dbReference>
<dbReference type="InterPro" id="IPR052172">
    <property type="entry name" value="UxaA_altronate/galactarate_dh"/>
</dbReference>
<evidence type="ECO:0000256" key="1">
    <source>
        <dbReference type="ARBA" id="ARBA00023239"/>
    </source>
</evidence>
<name>A0ABZ1BR29_9FIRM</name>
<dbReference type="CDD" id="cd11613">
    <property type="entry name" value="SAF_AH_GD"/>
    <property type="match status" value="1"/>
</dbReference>
<dbReference type="PANTHER" id="PTHR30536">
    <property type="entry name" value="ALTRONATE/GALACTARATE DEHYDRATASE"/>
    <property type="match status" value="1"/>
</dbReference>
<dbReference type="RefSeq" id="WP_324669425.1">
    <property type="nucleotide sequence ID" value="NZ_CP141614.1"/>
</dbReference>
<evidence type="ECO:0000313" key="4">
    <source>
        <dbReference type="Proteomes" id="UP001333102"/>
    </source>
</evidence>
<gene>
    <name evidence="3" type="ORF">VLY81_02345</name>
</gene>
<evidence type="ECO:0000313" key="3">
    <source>
        <dbReference type="EMBL" id="WRP15036.1"/>
    </source>
</evidence>
<dbReference type="InterPro" id="IPR044144">
    <property type="entry name" value="SAF_UxaA/GarD"/>
</dbReference>
<organism evidence="3 4">
    <name type="scientific">Geochorda subterranea</name>
    <dbReference type="NCBI Taxonomy" id="3109564"/>
    <lineage>
        <taxon>Bacteria</taxon>
        <taxon>Bacillati</taxon>
        <taxon>Bacillota</taxon>
        <taxon>Limnochordia</taxon>
        <taxon>Limnochordales</taxon>
        <taxon>Geochordaceae</taxon>
        <taxon>Geochorda</taxon>
    </lineage>
</organism>
<keyword evidence="1" id="KW-0456">Lyase</keyword>
<protein>
    <submittedName>
        <fullName evidence="3">UxaA family hydrolase</fullName>
    </submittedName>
</protein>
<evidence type="ECO:0000259" key="2">
    <source>
        <dbReference type="SMART" id="SM00858"/>
    </source>
</evidence>
<dbReference type="Proteomes" id="UP001333102">
    <property type="component" value="Chromosome"/>
</dbReference>
<accession>A0ABZ1BR29</accession>
<dbReference type="Gene3D" id="2.30.130.110">
    <property type="match status" value="1"/>
</dbReference>